<feature type="transmembrane region" description="Helical" evidence="1">
    <location>
        <begin position="6"/>
        <end position="25"/>
    </location>
</feature>
<keyword evidence="1" id="KW-0472">Membrane</keyword>
<gene>
    <name evidence="2" type="ORF">AGR3A_Cc200050</name>
</gene>
<protein>
    <submittedName>
        <fullName evidence="2">Uncharacterized protein</fullName>
    </submittedName>
</protein>
<proteinExistence type="predicted"/>
<reference evidence="3" key="1">
    <citation type="submission" date="2016-01" db="EMBL/GenBank/DDBJ databases">
        <authorList>
            <person name="Regsiter A."/>
            <person name="william w."/>
        </authorList>
    </citation>
    <scope>NUCLEOTIDE SEQUENCE [LARGE SCALE GENOMIC DNA]</scope>
    <source>
        <strain evidence="3">CFBP 6623</strain>
    </source>
</reference>
<accession>A0A1S7P997</accession>
<dbReference type="Proteomes" id="UP000191988">
    <property type="component" value="Unassembled WGS sequence"/>
</dbReference>
<organism evidence="2 3">
    <name type="scientific">Agrobacterium tomkonis CFBP 6623</name>
    <dbReference type="NCBI Taxonomy" id="1183432"/>
    <lineage>
        <taxon>Bacteria</taxon>
        <taxon>Pseudomonadati</taxon>
        <taxon>Pseudomonadota</taxon>
        <taxon>Alphaproteobacteria</taxon>
        <taxon>Hyphomicrobiales</taxon>
        <taxon>Rhizobiaceae</taxon>
        <taxon>Rhizobium/Agrobacterium group</taxon>
        <taxon>Agrobacterium</taxon>
        <taxon>Agrobacterium tumefaciens complex</taxon>
    </lineage>
</organism>
<dbReference type="EMBL" id="FBWK01000013">
    <property type="protein sequence ID" value="CUX17830.1"/>
    <property type="molecule type" value="Genomic_DNA"/>
</dbReference>
<dbReference type="STRING" id="1183432.AGR3A_Cc200050"/>
<name>A0A1S7P997_9HYPH</name>
<keyword evidence="1" id="KW-1133">Transmembrane helix</keyword>
<evidence type="ECO:0000313" key="2">
    <source>
        <dbReference type="EMBL" id="CUX17830.1"/>
    </source>
</evidence>
<keyword evidence="1" id="KW-0812">Transmembrane</keyword>
<keyword evidence="3" id="KW-1185">Reference proteome</keyword>
<evidence type="ECO:0000256" key="1">
    <source>
        <dbReference type="SAM" id="Phobius"/>
    </source>
</evidence>
<evidence type="ECO:0000313" key="3">
    <source>
        <dbReference type="Proteomes" id="UP000191988"/>
    </source>
</evidence>
<dbReference type="AlphaFoldDB" id="A0A1S7P997"/>
<sequence>MFTFLTMLLALISVMFVTSMISVIAEMRREDEEFKATIRRDRAF</sequence>
<dbReference type="RefSeq" id="WP_256367998.1">
    <property type="nucleotide sequence ID" value="NZ_LT009723.1"/>
</dbReference>